<dbReference type="AlphaFoldDB" id="A0A927C7M1"/>
<keyword evidence="6" id="KW-1185">Reference proteome</keyword>
<dbReference type="RefSeq" id="WP_190927127.1">
    <property type="nucleotide sequence ID" value="NZ_JACXJA010000010.1"/>
</dbReference>
<reference evidence="5" key="1">
    <citation type="submission" date="2020-09" db="EMBL/GenBank/DDBJ databases">
        <title>A novel bacterium of genus Paenibacillus, isolated from South China Sea.</title>
        <authorList>
            <person name="Huang H."/>
            <person name="Mo K."/>
            <person name="Hu Y."/>
        </authorList>
    </citation>
    <scope>NUCLEOTIDE SEQUENCE</scope>
    <source>
        <strain evidence="5">IB182363</strain>
    </source>
</reference>
<keyword evidence="1" id="KW-0805">Transcription regulation</keyword>
<dbReference type="GO" id="GO:0043565">
    <property type="term" value="F:sequence-specific DNA binding"/>
    <property type="evidence" value="ECO:0007669"/>
    <property type="project" value="InterPro"/>
</dbReference>
<dbReference type="GO" id="GO:0003700">
    <property type="term" value="F:DNA-binding transcription factor activity"/>
    <property type="evidence" value="ECO:0007669"/>
    <property type="project" value="InterPro"/>
</dbReference>
<keyword evidence="2" id="KW-0238">DNA-binding</keyword>
<evidence type="ECO:0000313" key="6">
    <source>
        <dbReference type="Proteomes" id="UP000639396"/>
    </source>
</evidence>
<evidence type="ECO:0000256" key="2">
    <source>
        <dbReference type="ARBA" id="ARBA00023125"/>
    </source>
</evidence>
<dbReference type="Pfam" id="PF12833">
    <property type="entry name" value="HTH_18"/>
    <property type="match status" value="1"/>
</dbReference>
<evidence type="ECO:0000313" key="5">
    <source>
        <dbReference type="EMBL" id="MBD2862344.1"/>
    </source>
</evidence>
<dbReference type="InterPro" id="IPR009057">
    <property type="entry name" value="Homeodomain-like_sf"/>
</dbReference>
<keyword evidence="3" id="KW-0804">Transcription</keyword>
<evidence type="ECO:0000256" key="3">
    <source>
        <dbReference type="ARBA" id="ARBA00023163"/>
    </source>
</evidence>
<dbReference type="SUPFAM" id="SSF46689">
    <property type="entry name" value="Homeodomain-like"/>
    <property type="match status" value="2"/>
</dbReference>
<organism evidence="5 6">
    <name type="scientific">Paenibacillus oceani</name>
    <dbReference type="NCBI Taxonomy" id="2772510"/>
    <lineage>
        <taxon>Bacteria</taxon>
        <taxon>Bacillati</taxon>
        <taxon>Bacillota</taxon>
        <taxon>Bacilli</taxon>
        <taxon>Bacillales</taxon>
        <taxon>Paenibacillaceae</taxon>
        <taxon>Paenibacillus</taxon>
    </lineage>
</organism>
<sequence length="262" mass="30775">MSIVLDGVYYDDLIPNWHVTRPQNENYIFLLAAEGQFLYSLNSATVQMNKGEIMFIRDRTNRIGTNGQFPPHRKYSAHFRMDSSAEPSLAKEINRIANTPVKLRRFEYFRQRMATLYRAWRTQTTFREVTSTGIAMELVGAVLDDIRKQNIAPHKWMVVKEMENYILARFREEIKIEQLARHVSRTPNYVSTIFKEVTGQTPIEYVHQMRTTTAQDLLLHTSMNVAEISDYLGYCDPTYFNRMFKKWCGEPPSAMVKRRKQL</sequence>
<dbReference type="Gene3D" id="1.10.10.60">
    <property type="entry name" value="Homeodomain-like"/>
    <property type="match status" value="2"/>
</dbReference>
<name>A0A927C7M1_9BACL</name>
<dbReference type="Proteomes" id="UP000639396">
    <property type="component" value="Unassembled WGS sequence"/>
</dbReference>
<dbReference type="InterPro" id="IPR018060">
    <property type="entry name" value="HTH_AraC"/>
</dbReference>
<dbReference type="EMBL" id="JACXJA010000010">
    <property type="protein sequence ID" value="MBD2862344.1"/>
    <property type="molecule type" value="Genomic_DNA"/>
</dbReference>
<dbReference type="PROSITE" id="PS01124">
    <property type="entry name" value="HTH_ARAC_FAMILY_2"/>
    <property type="match status" value="1"/>
</dbReference>
<accession>A0A927C7M1</accession>
<evidence type="ECO:0000256" key="1">
    <source>
        <dbReference type="ARBA" id="ARBA00023015"/>
    </source>
</evidence>
<comment type="caution">
    <text evidence="5">The sequence shown here is derived from an EMBL/GenBank/DDBJ whole genome shotgun (WGS) entry which is preliminary data.</text>
</comment>
<feature type="domain" description="HTH araC/xylS-type" evidence="4">
    <location>
        <begin position="160"/>
        <end position="258"/>
    </location>
</feature>
<evidence type="ECO:0000259" key="4">
    <source>
        <dbReference type="PROSITE" id="PS01124"/>
    </source>
</evidence>
<dbReference type="SMART" id="SM00342">
    <property type="entry name" value="HTH_ARAC"/>
    <property type="match status" value="1"/>
</dbReference>
<proteinExistence type="predicted"/>
<dbReference type="PANTHER" id="PTHR43280:SF28">
    <property type="entry name" value="HTH-TYPE TRANSCRIPTIONAL ACTIVATOR RHAS"/>
    <property type="match status" value="1"/>
</dbReference>
<dbReference type="PANTHER" id="PTHR43280">
    <property type="entry name" value="ARAC-FAMILY TRANSCRIPTIONAL REGULATOR"/>
    <property type="match status" value="1"/>
</dbReference>
<protein>
    <submittedName>
        <fullName evidence="5">Helix-turn-helix transcriptional regulator</fullName>
    </submittedName>
</protein>
<gene>
    <name evidence="5" type="ORF">IDH45_10145</name>
</gene>